<protein>
    <recommendedName>
        <fullName evidence="2">RbmA-like FnIII domain-containing protein</fullName>
    </recommendedName>
</protein>
<name>A0A8I0MVF3_9GAMM</name>
<gene>
    <name evidence="3" type="ORF">PPEP_a0964</name>
</gene>
<comment type="caution">
    <text evidence="3">The sequence shown here is derived from an EMBL/GenBank/DDBJ whole genome shotgun (WGS) entry which is preliminary data.</text>
</comment>
<keyword evidence="1" id="KW-0732">Signal</keyword>
<dbReference type="AlphaFoldDB" id="A0A8I0MVF3"/>
<reference evidence="3 4" key="1">
    <citation type="submission" date="2015-06" db="EMBL/GenBank/DDBJ databases">
        <title>Genome sequence of Pseudoalteromonas peptidolytica.</title>
        <authorList>
            <person name="Xie B.-B."/>
            <person name="Rong J.-C."/>
            <person name="Qin Q.-L."/>
            <person name="Zhang Y.-Z."/>
        </authorList>
    </citation>
    <scope>NUCLEOTIDE SEQUENCE [LARGE SCALE GENOMIC DNA]</scope>
    <source>
        <strain evidence="3 4">F12-50-A1</strain>
    </source>
</reference>
<accession>A0A8I0MVF3</accession>
<dbReference type="RefSeq" id="WP_147390388.1">
    <property type="nucleotide sequence ID" value="NZ_AQHF01000020.1"/>
</dbReference>
<evidence type="ECO:0000259" key="2">
    <source>
        <dbReference type="Pfam" id="PF22021"/>
    </source>
</evidence>
<feature type="signal peptide" evidence="1">
    <location>
        <begin position="1"/>
        <end position="22"/>
    </location>
</feature>
<evidence type="ECO:0000256" key="1">
    <source>
        <dbReference type="SAM" id="SignalP"/>
    </source>
</evidence>
<evidence type="ECO:0000313" key="3">
    <source>
        <dbReference type="EMBL" id="MBE0345970.1"/>
    </source>
</evidence>
<feature type="domain" description="RbmA-like FnIII" evidence="2">
    <location>
        <begin position="195"/>
        <end position="287"/>
    </location>
</feature>
<proteinExistence type="predicted"/>
<dbReference type="Gene3D" id="2.60.40.3880">
    <property type="match status" value="1"/>
</dbReference>
<evidence type="ECO:0000313" key="4">
    <source>
        <dbReference type="Proteomes" id="UP000660708"/>
    </source>
</evidence>
<dbReference type="EMBL" id="AQHF01000020">
    <property type="protein sequence ID" value="MBE0345970.1"/>
    <property type="molecule type" value="Genomic_DNA"/>
</dbReference>
<sequence>MFNRKSAYLSISCLLFSISASAEIITVHFDAKVRSVQTPSGTESPQVQDGENLNFTIAYDTEAELVNNYYVDSNPNSYFSASFEGGLTASNKNLGGTVHKIESNKMEFPEYNEVHYNTNFSPKNAVTNNGESIYFYLQFKQITDELRDVKLISDWNVAPNYFVWTEALVQYNRSFIYADITNFTVGNTTSVITSVEAGNQQIAATGGTINYAYSIANQEETGATVEAWEYITMPDGTAYNLGGTSEIKLAPKEEYVQTGRYFTIPAYWPAGQYTYNFQSLLIDGGDKKGEMSKSAFTFIKE</sequence>
<feature type="chain" id="PRO_5034865766" description="RbmA-like FnIII domain-containing protein" evidence="1">
    <location>
        <begin position="23"/>
        <end position="301"/>
    </location>
</feature>
<keyword evidence="4" id="KW-1185">Reference proteome</keyword>
<dbReference type="InterPro" id="IPR054171">
    <property type="entry name" value="RbmA-like_FnIII"/>
</dbReference>
<organism evidence="3 4">
    <name type="scientific">Pseudoalteromonas peptidolytica F12-50-A1</name>
    <dbReference type="NCBI Taxonomy" id="1315280"/>
    <lineage>
        <taxon>Bacteria</taxon>
        <taxon>Pseudomonadati</taxon>
        <taxon>Pseudomonadota</taxon>
        <taxon>Gammaproteobacteria</taxon>
        <taxon>Alteromonadales</taxon>
        <taxon>Pseudoalteromonadaceae</taxon>
        <taxon>Pseudoalteromonas</taxon>
    </lineage>
</organism>
<dbReference type="Proteomes" id="UP000660708">
    <property type="component" value="Unassembled WGS sequence"/>
</dbReference>
<dbReference type="Pfam" id="PF22021">
    <property type="entry name" value="RbmA-like_FnIII"/>
    <property type="match status" value="1"/>
</dbReference>